<keyword evidence="2 4" id="KW-0732">Signal</keyword>
<evidence type="ECO:0000256" key="4">
    <source>
        <dbReference type="SAM" id="SignalP"/>
    </source>
</evidence>
<evidence type="ECO:0000256" key="1">
    <source>
        <dbReference type="ARBA" id="ARBA00022614"/>
    </source>
</evidence>
<dbReference type="Gene3D" id="3.80.10.10">
    <property type="entry name" value="Ribonuclease Inhibitor"/>
    <property type="match status" value="2"/>
</dbReference>
<sequence length="179" mass="20048">MEKAFTFCLLTVLLLLQYVIAQTNITTDQLALLSLKSQIISDPFHYLDGSWSPATSVCRWAGVTCGSHHQRVKSLNLSNMLLEAEFHKICIFILVLKNFYSIFQNVLPGEIPKINNLVEPEEFDVGFNSFSGSLAMETFNKSRLRIISLAYNNISGTLPSNIGSILPNVEELYLNSLTN</sequence>
<name>A0A9J5ZP80_SOLCO</name>
<keyword evidence="3" id="KW-0677">Repeat</keyword>
<evidence type="ECO:0000259" key="5">
    <source>
        <dbReference type="Pfam" id="PF08263"/>
    </source>
</evidence>
<keyword evidence="7" id="KW-1185">Reference proteome</keyword>
<dbReference type="InterPro" id="IPR032675">
    <property type="entry name" value="LRR_dom_sf"/>
</dbReference>
<organism evidence="6 7">
    <name type="scientific">Solanum commersonii</name>
    <name type="common">Commerson's wild potato</name>
    <name type="synonym">Commerson's nightshade</name>
    <dbReference type="NCBI Taxonomy" id="4109"/>
    <lineage>
        <taxon>Eukaryota</taxon>
        <taxon>Viridiplantae</taxon>
        <taxon>Streptophyta</taxon>
        <taxon>Embryophyta</taxon>
        <taxon>Tracheophyta</taxon>
        <taxon>Spermatophyta</taxon>
        <taxon>Magnoliopsida</taxon>
        <taxon>eudicotyledons</taxon>
        <taxon>Gunneridae</taxon>
        <taxon>Pentapetalae</taxon>
        <taxon>asterids</taxon>
        <taxon>lamiids</taxon>
        <taxon>Solanales</taxon>
        <taxon>Solanaceae</taxon>
        <taxon>Solanoideae</taxon>
        <taxon>Solaneae</taxon>
        <taxon>Solanum</taxon>
    </lineage>
</organism>
<dbReference type="InterPro" id="IPR013210">
    <property type="entry name" value="LRR_N_plant-typ"/>
</dbReference>
<evidence type="ECO:0000256" key="2">
    <source>
        <dbReference type="ARBA" id="ARBA00022729"/>
    </source>
</evidence>
<dbReference type="PANTHER" id="PTHR48060">
    <property type="entry name" value="DNA DAMAGE-REPAIR/TOLERATION PROTEIN DRT100"/>
    <property type="match status" value="1"/>
</dbReference>
<feature type="chain" id="PRO_5039886667" description="Leucine-rich repeat-containing N-terminal plant-type domain-containing protein" evidence="4">
    <location>
        <begin position="22"/>
        <end position="179"/>
    </location>
</feature>
<dbReference type="Pfam" id="PF08263">
    <property type="entry name" value="LRRNT_2"/>
    <property type="match status" value="1"/>
</dbReference>
<reference evidence="6 7" key="1">
    <citation type="submission" date="2020-09" db="EMBL/GenBank/DDBJ databases">
        <title>De no assembly of potato wild relative species, Solanum commersonii.</title>
        <authorList>
            <person name="Cho K."/>
        </authorList>
    </citation>
    <scope>NUCLEOTIDE SEQUENCE [LARGE SCALE GENOMIC DNA]</scope>
    <source>
        <strain evidence="6">LZ3.2</strain>
        <tissue evidence="6">Leaf</tissue>
    </source>
</reference>
<feature type="signal peptide" evidence="4">
    <location>
        <begin position="1"/>
        <end position="21"/>
    </location>
</feature>
<keyword evidence="1" id="KW-0433">Leucine-rich repeat</keyword>
<proteinExistence type="predicted"/>
<feature type="domain" description="Leucine-rich repeat-containing N-terminal plant-type" evidence="5">
    <location>
        <begin position="27"/>
        <end position="65"/>
    </location>
</feature>
<evidence type="ECO:0000313" key="6">
    <source>
        <dbReference type="EMBL" id="KAG5613900.1"/>
    </source>
</evidence>
<gene>
    <name evidence="6" type="ORF">H5410_013724</name>
</gene>
<evidence type="ECO:0000256" key="3">
    <source>
        <dbReference type="ARBA" id="ARBA00022737"/>
    </source>
</evidence>
<dbReference type="EMBL" id="JACXVP010000003">
    <property type="protein sequence ID" value="KAG5613900.1"/>
    <property type="molecule type" value="Genomic_DNA"/>
</dbReference>
<feature type="non-terminal residue" evidence="6">
    <location>
        <position position="179"/>
    </location>
</feature>
<dbReference type="Proteomes" id="UP000824120">
    <property type="component" value="Chromosome 3"/>
</dbReference>
<comment type="caution">
    <text evidence="6">The sequence shown here is derived from an EMBL/GenBank/DDBJ whole genome shotgun (WGS) entry which is preliminary data.</text>
</comment>
<dbReference type="OrthoDB" id="1743210at2759"/>
<dbReference type="PANTHER" id="PTHR48060:SF21">
    <property type="entry name" value="L DOMAIN-LIKE PROTEIN"/>
    <property type="match status" value="1"/>
</dbReference>
<dbReference type="AlphaFoldDB" id="A0A9J5ZP80"/>
<dbReference type="SUPFAM" id="SSF52058">
    <property type="entry name" value="L domain-like"/>
    <property type="match status" value="1"/>
</dbReference>
<protein>
    <recommendedName>
        <fullName evidence="5">Leucine-rich repeat-containing N-terminal plant-type domain-containing protein</fullName>
    </recommendedName>
</protein>
<evidence type="ECO:0000313" key="7">
    <source>
        <dbReference type="Proteomes" id="UP000824120"/>
    </source>
</evidence>
<dbReference type="InterPro" id="IPR053211">
    <property type="entry name" value="DNA_repair-toleration"/>
</dbReference>
<accession>A0A9J5ZP80</accession>